<reference evidence="1" key="1">
    <citation type="submission" date="2023-07" db="EMBL/GenBank/DDBJ databases">
        <title>draft genome sequence of fig (Ficus carica).</title>
        <authorList>
            <person name="Takahashi T."/>
            <person name="Nishimura K."/>
        </authorList>
    </citation>
    <scope>NUCLEOTIDE SEQUENCE</scope>
</reference>
<evidence type="ECO:0000313" key="1">
    <source>
        <dbReference type="EMBL" id="GMN60356.1"/>
    </source>
</evidence>
<accession>A0AA88DRR9</accession>
<sequence length="95" mass="10249">MTTLVALRLSGRYQHGVGFSMVPTLTCQVSSGVIVDLILEIGGPTDKGSPMRAWPYGGFMVFSDLGTRHPNFLYGGAIRLTFLSRSSPWSEGIAL</sequence>
<name>A0AA88DRR9_FICCA</name>
<dbReference type="EMBL" id="BTGU01000098">
    <property type="protein sequence ID" value="GMN60356.1"/>
    <property type="molecule type" value="Genomic_DNA"/>
</dbReference>
<evidence type="ECO:0000313" key="2">
    <source>
        <dbReference type="Proteomes" id="UP001187192"/>
    </source>
</evidence>
<keyword evidence="2" id="KW-1185">Reference proteome</keyword>
<dbReference type="Proteomes" id="UP001187192">
    <property type="component" value="Unassembled WGS sequence"/>
</dbReference>
<gene>
    <name evidence="1" type="ORF">TIFTF001_029452</name>
</gene>
<protein>
    <submittedName>
        <fullName evidence="1">Uncharacterized protein</fullName>
    </submittedName>
</protein>
<comment type="caution">
    <text evidence="1">The sequence shown here is derived from an EMBL/GenBank/DDBJ whole genome shotgun (WGS) entry which is preliminary data.</text>
</comment>
<dbReference type="AlphaFoldDB" id="A0AA88DRR9"/>
<organism evidence="1 2">
    <name type="scientific">Ficus carica</name>
    <name type="common">Common fig</name>
    <dbReference type="NCBI Taxonomy" id="3494"/>
    <lineage>
        <taxon>Eukaryota</taxon>
        <taxon>Viridiplantae</taxon>
        <taxon>Streptophyta</taxon>
        <taxon>Embryophyta</taxon>
        <taxon>Tracheophyta</taxon>
        <taxon>Spermatophyta</taxon>
        <taxon>Magnoliopsida</taxon>
        <taxon>eudicotyledons</taxon>
        <taxon>Gunneridae</taxon>
        <taxon>Pentapetalae</taxon>
        <taxon>rosids</taxon>
        <taxon>fabids</taxon>
        <taxon>Rosales</taxon>
        <taxon>Moraceae</taxon>
        <taxon>Ficeae</taxon>
        <taxon>Ficus</taxon>
    </lineage>
</organism>
<proteinExistence type="predicted"/>